<organism evidence="3 4">
    <name type="scientific">Planomonospora alba</name>
    <dbReference type="NCBI Taxonomy" id="161354"/>
    <lineage>
        <taxon>Bacteria</taxon>
        <taxon>Bacillati</taxon>
        <taxon>Actinomycetota</taxon>
        <taxon>Actinomycetes</taxon>
        <taxon>Streptosporangiales</taxon>
        <taxon>Streptosporangiaceae</taxon>
        <taxon>Planomonospora</taxon>
    </lineage>
</organism>
<feature type="transmembrane region" description="Helical" evidence="1">
    <location>
        <begin position="43"/>
        <end position="62"/>
    </location>
</feature>
<dbReference type="Proteomes" id="UP001500320">
    <property type="component" value="Unassembled WGS sequence"/>
</dbReference>
<keyword evidence="2" id="KW-0732">Signal</keyword>
<dbReference type="RefSeq" id="WP_344866668.1">
    <property type="nucleotide sequence ID" value="NZ_BAAAUT010000099.1"/>
</dbReference>
<feature type="signal peptide" evidence="2">
    <location>
        <begin position="1"/>
        <end position="27"/>
    </location>
</feature>
<feature type="chain" id="PRO_5045746726" evidence="2">
    <location>
        <begin position="28"/>
        <end position="63"/>
    </location>
</feature>
<dbReference type="EMBL" id="BAAAUT010000099">
    <property type="protein sequence ID" value="GAA3166482.1"/>
    <property type="molecule type" value="Genomic_DNA"/>
</dbReference>
<reference evidence="4" key="1">
    <citation type="journal article" date="2019" name="Int. J. Syst. Evol. Microbiol.">
        <title>The Global Catalogue of Microorganisms (GCM) 10K type strain sequencing project: providing services to taxonomists for standard genome sequencing and annotation.</title>
        <authorList>
            <consortium name="The Broad Institute Genomics Platform"/>
            <consortium name="The Broad Institute Genome Sequencing Center for Infectious Disease"/>
            <person name="Wu L."/>
            <person name="Ma J."/>
        </authorList>
    </citation>
    <scope>NUCLEOTIDE SEQUENCE [LARGE SCALE GENOMIC DNA]</scope>
    <source>
        <strain evidence="4">JCM 9373</strain>
    </source>
</reference>
<evidence type="ECO:0000256" key="1">
    <source>
        <dbReference type="SAM" id="Phobius"/>
    </source>
</evidence>
<evidence type="ECO:0000313" key="3">
    <source>
        <dbReference type="EMBL" id="GAA3166482.1"/>
    </source>
</evidence>
<keyword evidence="1" id="KW-0812">Transmembrane</keyword>
<keyword evidence="1" id="KW-1133">Transmembrane helix</keyword>
<comment type="caution">
    <text evidence="3">The sequence shown here is derived from an EMBL/GenBank/DDBJ whole genome shotgun (WGS) entry which is preliminary data.</text>
</comment>
<keyword evidence="4" id="KW-1185">Reference proteome</keyword>
<keyword evidence="1" id="KW-0472">Membrane</keyword>
<proteinExistence type="predicted"/>
<name>A0ABP6P3F3_9ACTN</name>
<evidence type="ECO:0000256" key="2">
    <source>
        <dbReference type="SAM" id="SignalP"/>
    </source>
</evidence>
<gene>
    <name evidence="3" type="ORF">GCM10010466_66580</name>
</gene>
<sequence length="63" mass="5866">MTHSIRPAAAAVLAGLSVLITGAPASAQPDPGPSAATRGGGIPVVGGLFGGSGGISFAGSFFN</sequence>
<protein>
    <submittedName>
        <fullName evidence="3">Uncharacterized protein</fullName>
    </submittedName>
</protein>
<accession>A0ABP6P3F3</accession>
<evidence type="ECO:0000313" key="4">
    <source>
        <dbReference type="Proteomes" id="UP001500320"/>
    </source>
</evidence>